<reference evidence="2 3" key="1">
    <citation type="journal article" date="2016" name="Nat. Commun.">
        <title>Thousands of microbial genomes shed light on interconnected biogeochemical processes in an aquifer system.</title>
        <authorList>
            <person name="Anantharaman K."/>
            <person name="Brown C.T."/>
            <person name="Hug L.A."/>
            <person name="Sharon I."/>
            <person name="Castelle C.J."/>
            <person name="Probst A.J."/>
            <person name="Thomas B.C."/>
            <person name="Singh A."/>
            <person name="Wilkins M.J."/>
            <person name="Karaoz U."/>
            <person name="Brodie E.L."/>
            <person name="Williams K.H."/>
            <person name="Hubbard S.S."/>
            <person name="Banfield J.F."/>
        </authorList>
    </citation>
    <scope>NUCLEOTIDE SEQUENCE [LARGE SCALE GENOMIC DNA]</scope>
</reference>
<accession>A0A1F8FCX5</accession>
<keyword evidence="1" id="KW-0472">Membrane</keyword>
<keyword evidence="1" id="KW-1133">Transmembrane helix</keyword>
<proteinExistence type="predicted"/>
<gene>
    <name evidence="2" type="ORF">A3C61_01180</name>
</gene>
<sequence length="142" mass="16579">MENFPTIHHSEEFPPNIDNADILEVKERILNLYTKLKAKFKNLYSHHFDTTTTQEIESLEEETRSIVENVYQKIGDQLGSNEGGWYENSETQERFYIKFYKNPDQARIEYIANAIYKKIGIKAVILSKMLMVICIALIMAVL</sequence>
<comment type="caution">
    <text evidence="2">The sequence shown here is derived from an EMBL/GenBank/DDBJ whole genome shotgun (WGS) entry which is preliminary data.</text>
</comment>
<dbReference type="Proteomes" id="UP000178908">
    <property type="component" value="Unassembled WGS sequence"/>
</dbReference>
<name>A0A1F8FCX5_9BACT</name>
<evidence type="ECO:0000313" key="2">
    <source>
        <dbReference type="EMBL" id="OGN10116.1"/>
    </source>
</evidence>
<dbReference type="EMBL" id="MGJO01000002">
    <property type="protein sequence ID" value="OGN10116.1"/>
    <property type="molecule type" value="Genomic_DNA"/>
</dbReference>
<organism evidence="2 3">
    <name type="scientific">Candidatus Yanofskybacteria bacterium RIFCSPHIGHO2_02_FULL_39_10</name>
    <dbReference type="NCBI Taxonomy" id="1802674"/>
    <lineage>
        <taxon>Bacteria</taxon>
        <taxon>Candidatus Yanofskyibacteriota</taxon>
    </lineage>
</organism>
<protein>
    <submittedName>
        <fullName evidence="2">Uncharacterized protein</fullName>
    </submittedName>
</protein>
<feature type="transmembrane region" description="Helical" evidence="1">
    <location>
        <begin position="123"/>
        <end position="141"/>
    </location>
</feature>
<evidence type="ECO:0000313" key="3">
    <source>
        <dbReference type="Proteomes" id="UP000178908"/>
    </source>
</evidence>
<dbReference type="AlphaFoldDB" id="A0A1F8FCX5"/>
<evidence type="ECO:0000256" key="1">
    <source>
        <dbReference type="SAM" id="Phobius"/>
    </source>
</evidence>
<keyword evidence="1" id="KW-0812">Transmembrane</keyword>